<name>A0ABW4LRB7_9BACI</name>
<gene>
    <name evidence="1" type="ORF">ACFSCX_13685</name>
</gene>
<evidence type="ECO:0000313" key="2">
    <source>
        <dbReference type="Proteomes" id="UP001597214"/>
    </source>
</evidence>
<dbReference type="RefSeq" id="WP_377928818.1">
    <property type="nucleotide sequence ID" value="NZ_JBHUEM010000021.1"/>
</dbReference>
<dbReference type="Proteomes" id="UP001597214">
    <property type="component" value="Unassembled WGS sequence"/>
</dbReference>
<reference evidence="2" key="1">
    <citation type="journal article" date="2019" name="Int. J. Syst. Evol. Microbiol.">
        <title>The Global Catalogue of Microorganisms (GCM) 10K type strain sequencing project: providing services to taxonomists for standard genome sequencing and annotation.</title>
        <authorList>
            <consortium name="The Broad Institute Genomics Platform"/>
            <consortium name="The Broad Institute Genome Sequencing Center for Infectious Disease"/>
            <person name="Wu L."/>
            <person name="Ma J."/>
        </authorList>
    </citation>
    <scope>NUCLEOTIDE SEQUENCE [LARGE SCALE GENOMIC DNA]</scope>
    <source>
        <strain evidence="2">CCUG 49339</strain>
    </source>
</reference>
<evidence type="ECO:0008006" key="3">
    <source>
        <dbReference type="Google" id="ProtNLM"/>
    </source>
</evidence>
<protein>
    <recommendedName>
        <fullName evidence="3">Lipoprotein</fullName>
    </recommendedName>
</protein>
<accession>A0ABW4LRB7</accession>
<sequence length="192" mass="21369">MQRLLTLLVISFQILLITGCNLPEDIPKTIEEAIGELPVSYDEILHKVVYKDVTIVFINFIPDSNVVGLNSEMKLSVVFLKGNNNTGWEVIHQEHALDGGQQTIGDSRLPFDEGPPKDGAITEYIVFGTIHNPEISDIKIRTRLGSFEDGSFSDAIIIRTDWKPIYFLVRSPSTRTEVIGFDSSGKEIAHLG</sequence>
<keyword evidence="2" id="KW-1185">Reference proteome</keyword>
<dbReference type="PROSITE" id="PS51257">
    <property type="entry name" value="PROKAR_LIPOPROTEIN"/>
    <property type="match status" value="1"/>
</dbReference>
<dbReference type="EMBL" id="JBHUEM010000021">
    <property type="protein sequence ID" value="MFD1737598.1"/>
    <property type="molecule type" value="Genomic_DNA"/>
</dbReference>
<comment type="caution">
    <text evidence="1">The sequence shown here is derived from an EMBL/GenBank/DDBJ whole genome shotgun (WGS) entry which is preliminary data.</text>
</comment>
<evidence type="ECO:0000313" key="1">
    <source>
        <dbReference type="EMBL" id="MFD1737598.1"/>
    </source>
</evidence>
<proteinExistence type="predicted"/>
<organism evidence="1 2">
    <name type="scientific">Bacillus salitolerans</name>
    <dbReference type="NCBI Taxonomy" id="1437434"/>
    <lineage>
        <taxon>Bacteria</taxon>
        <taxon>Bacillati</taxon>
        <taxon>Bacillota</taxon>
        <taxon>Bacilli</taxon>
        <taxon>Bacillales</taxon>
        <taxon>Bacillaceae</taxon>
        <taxon>Bacillus</taxon>
    </lineage>
</organism>